<dbReference type="SUPFAM" id="SSF56436">
    <property type="entry name" value="C-type lectin-like"/>
    <property type="match status" value="10"/>
</dbReference>
<dbReference type="InterPro" id="IPR018378">
    <property type="entry name" value="C-type_lectin_CS"/>
</dbReference>
<dbReference type="Pfam" id="PF24562">
    <property type="entry name" value="CysR_MRC2_N"/>
    <property type="match status" value="1"/>
</dbReference>
<keyword evidence="5" id="KW-0677">Repeat</keyword>
<feature type="domain" description="C-type lectin" evidence="14">
    <location>
        <begin position="231"/>
        <end position="347"/>
    </location>
</feature>
<keyword evidence="17" id="KW-1185">Reference proteome</keyword>
<evidence type="ECO:0000313" key="17">
    <source>
        <dbReference type="Proteomes" id="UP000472264"/>
    </source>
</evidence>
<gene>
    <name evidence="16" type="primary">ly75</name>
</gene>
<dbReference type="CDD" id="cd00037">
    <property type="entry name" value="CLECT"/>
    <property type="match status" value="10"/>
</dbReference>
<evidence type="ECO:0000256" key="10">
    <source>
        <dbReference type="ARBA" id="ARBA00023180"/>
    </source>
</evidence>
<evidence type="ECO:0000313" key="16">
    <source>
        <dbReference type="Ensembl" id="ENSENLP00000046270.1"/>
    </source>
</evidence>
<dbReference type="SMART" id="SM00034">
    <property type="entry name" value="CLECT"/>
    <property type="match status" value="10"/>
</dbReference>
<dbReference type="Gene3D" id="2.80.10.50">
    <property type="match status" value="1"/>
</dbReference>
<dbReference type="Pfam" id="PF00040">
    <property type="entry name" value="fn2"/>
    <property type="match status" value="1"/>
</dbReference>
<dbReference type="Ensembl" id="ENSENLT00000047402.1">
    <property type="protein sequence ID" value="ENSENLP00000046270.1"/>
    <property type="gene ID" value="ENSENLG00000019373.1"/>
</dbReference>
<keyword evidence="2" id="KW-0254">Endocytosis</keyword>
<proteinExistence type="predicted"/>
<dbReference type="InterPro" id="IPR016186">
    <property type="entry name" value="C-type_lectin-like/link_sf"/>
</dbReference>
<organism evidence="16 17">
    <name type="scientific">Echeneis naucrates</name>
    <name type="common">Live sharksucker</name>
    <dbReference type="NCBI Taxonomy" id="173247"/>
    <lineage>
        <taxon>Eukaryota</taxon>
        <taxon>Metazoa</taxon>
        <taxon>Chordata</taxon>
        <taxon>Craniata</taxon>
        <taxon>Vertebrata</taxon>
        <taxon>Euteleostomi</taxon>
        <taxon>Actinopterygii</taxon>
        <taxon>Neopterygii</taxon>
        <taxon>Teleostei</taxon>
        <taxon>Neoteleostei</taxon>
        <taxon>Acanthomorphata</taxon>
        <taxon>Carangaria</taxon>
        <taxon>Carangiformes</taxon>
        <taxon>Echeneidae</taxon>
        <taxon>Echeneis</taxon>
    </lineage>
</organism>
<evidence type="ECO:0000259" key="14">
    <source>
        <dbReference type="PROSITE" id="PS50041"/>
    </source>
</evidence>
<dbReference type="SUPFAM" id="SSF50370">
    <property type="entry name" value="Ricin B-like lectins"/>
    <property type="match status" value="1"/>
</dbReference>
<reference evidence="16" key="1">
    <citation type="submission" date="2021-04" db="EMBL/GenBank/DDBJ databases">
        <authorList>
            <consortium name="Wellcome Sanger Institute Data Sharing"/>
        </authorList>
    </citation>
    <scope>NUCLEOTIDE SEQUENCE [LARGE SCALE GENOMIC DNA]</scope>
</reference>
<evidence type="ECO:0000256" key="1">
    <source>
        <dbReference type="ARBA" id="ARBA00004167"/>
    </source>
</evidence>
<feature type="domain" description="C-type lectin" evidence="14">
    <location>
        <begin position="1562"/>
        <end position="1678"/>
    </location>
</feature>
<keyword evidence="9" id="KW-0675">Receptor</keyword>
<dbReference type="InterPro" id="IPR001304">
    <property type="entry name" value="C-type_lectin-like"/>
</dbReference>
<dbReference type="GO" id="GO:0006897">
    <property type="term" value="P:endocytosis"/>
    <property type="evidence" value="ECO:0007669"/>
    <property type="project" value="UniProtKB-KW"/>
</dbReference>
<feature type="domain" description="C-type lectin" evidence="14">
    <location>
        <begin position="967"/>
        <end position="1092"/>
    </location>
</feature>
<dbReference type="Pfam" id="PF00059">
    <property type="entry name" value="Lectin_C"/>
    <property type="match status" value="10"/>
</dbReference>
<feature type="disulfide bond" evidence="11">
    <location>
        <begin position="175"/>
        <end position="201"/>
    </location>
</feature>
<feature type="domain" description="C-type lectin" evidence="14">
    <location>
        <begin position="1257"/>
        <end position="1365"/>
    </location>
</feature>
<evidence type="ECO:0000256" key="12">
    <source>
        <dbReference type="SAM" id="Phobius"/>
    </source>
</evidence>
<evidence type="ECO:0000256" key="6">
    <source>
        <dbReference type="ARBA" id="ARBA00022989"/>
    </source>
</evidence>
<reference evidence="16" key="3">
    <citation type="submission" date="2025-09" db="UniProtKB">
        <authorList>
            <consortium name="Ensembl"/>
        </authorList>
    </citation>
    <scope>IDENTIFICATION</scope>
</reference>
<dbReference type="CDD" id="cd00062">
    <property type="entry name" value="FN2"/>
    <property type="match status" value="1"/>
</dbReference>
<dbReference type="InterPro" id="IPR050111">
    <property type="entry name" value="C-type_lectin/snaclec_domain"/>
</dbReference>
<dbReference type="PANTHER" id="PTHR22803">
    <property type="entry name" value="MANNOSE, PHOSPHOLIPASE, LECTIN RECEPTOR RELATED"/>
    <property type="match status" value="1"/>
</dbReference>
<evidence type="ECO:0000256" key="8">
    <source>
        <dbReference type="ARBA" id="ARBA00023157"/>
    </source>
</evidence>
<keyword evidence="6 12" id="KW-1133">Transmembrane helix</keyword>
<dbReference type="InterPro" id="IPR036943">
    <property type="entry name" value="FN_type2_sf"/>
</dbReference>
<feature type="signal peptide" evidence="13">
    <location>
        <begin position="1"/>
        <end position="23"/>
    </location>
</feature>
<dbReference type="Proteomes" id="UP000472264">
    <property type="component" value="Chromosome 3"/>
</dbReference>
<dbReference type="InterPro" id="IPR016187">
    <property type="entry name" value="CTDL_fold"/>
</dbReference>
<dbReference type="SMART" id="SM00059">
    <property type="entry name" value="FN2"/>
    <property type="match status" value="1"/>
</dbReference>
<dbReference type="PROSITE" id="PS00615">
    <property type="entry name" value="C_TYPE_LECTIN_1"/>
    <property type="match status" value="1"/>
</dbReference>
<evidence type="ECO:0000256" key="5">
    <source>
        <dbReference type="ARBA" id="ARBA00022737"/>
    </source>
</evidence>
<keyword evidence="4 13" id="KW-0732">Signal</keyword>
<feature type="domain" description="Fibronectin type-II" evidence="15">
    <location>
        <begin position="170"/>
        <end position="218"/>
    </location>
</feature>
<feature type="chain" id="PRO_5025394906" evidence="13">
    <location>
        <begin position="24"/>
        <end position="1749"/>
    </location>
</feature>
<evidence type="ECO:0000256" key="7">
    <source>
        <dbReference type="ARBA" id="ARBA00023136"/>
    </source>
</evidence>
<feature type="domain" description="C-type lectin" evidence="14">
    <location>
        <begin position="375"/>
        <end position="498"/>
    </location>
</feature>
<feature type="domain" description="C-type lectin" evidence="14">
    <location>
        <begin position="1118"/>
        <end position="1222"/>
    </location>
</feature>
<dbReference type="OMA" id="YHEIYTK"/>
<feature type="domain" description="C-type lectin" evidence="14">
    <location>
        <begin position="1405"/>
        <end position="1515"/>
    </location>
</feature>
<protein>
    <submittedName>
        <fullName evidence="16">Lymphocyte antigen 75-like</fullName>
    </submittedName>
</protein>
<dbReference type="GO" id="GO:0016020">
    <property type="term" value="C:membrane"/>
    <property type="evidence" value="ECO:0007669"/>
    <property type="project" value="UniProtKB-SubCell"/>
</dbReference>
<keyword evidence="3 12" id="KW-0812">Transmembrane</keyword>
<dbReference type="InParanoid" id="A0A665WR97"/>
<dbReference type="InterPro" id="IPR000772">
    <property type="entry name" value="Ricin_B_lectin"/>
</dbReference>
<keyword evidence="10" id="KW-0325">Glycoprotein</keyword>
<feature type="domain" description="C-type lectin" evidence="14">
    <location>
        <begin position="666"/>
        <end position="805"/>
    </location>
</feature>
<feature type="disulfide bond" evidence="11">
    <location>
        <begin position="189"/>
        <end position="216"/>
    </location>
</feature>
<dbReference type="PROSITE" id="PS50231">
    <property type="entry name" value="RICIN_B_LECTIN"/>
    <property type="match status" value="1"/>
</dbReference>
<evidence type="ECO:0000256" key="2">
    <source>
        <dbReference type="ARBA" id="ARBA00022583"/>
    </source>
</evidence>
<evidence type="ECO:0000256" key="13">
    <source>
        <dbReference type="SAM" id="SignalP"/>
    </source>
</evidence>
<dbReference type="Gene3D" id="2.10.10.10">
    <property type="entry name" value="Fibronectin, type II, collagen-binding"/>
    <property type="match status" value="1"/>
</dbReference>
<dbReference type="FunFam" id="3.10.100.10:FF:000036">
    <property type="entry name" value="Lymphocyte antigen 75"/>
    <property type="match status" value="1"/>
</dbReference>
<feature type="transmembrane region" description="Helical" evidence="12">
    <location>
        <begin position="1698"/>
        <end position="1719"/>
    </location>
</feature>
<accession>A0A665WR97</accession>
<dbReference type="SMART" id="SM00458">
    <property type="entry name" value="RICIN"/>
    <property type="match status" value="1"/>
</dbReference>
<dbReference type="PROSITE" id="PS51092">
    <property type="entry name" value="FN2_2"/>
    <property type="match status" value="1"/>
</dbReference>
<reference evidence="16" key="2">
    <citation type="submission" date="2025-08" db="UniProtKB">
        <authorList>
            <consortium name="Ensembl"/>
        </authorList>
    </citation>
    <scope>IDENTIFICATION</scope>
</reference>
<name>A0A665WR97_ECHNA</name>
<feature type="domain" description="C-type lectin" evidence="14">
    <location>
        <begin position="518"/>
        <end position="625"/>
    </location>
</feature>
<dbReference type="PROSITE" id="PS50041">
    <property type="entry name" value="C_TYPE_LECTIN_2"/>
    <property type="match status" value="9"/>
</dbReference>
<dbReference type="Gene3D" id="3.10.100.10">
    <property type="entry name" value="Mannose-Binding Protein A, subunit A"/>
    <property type="match status" value="10"/>
</dbReference>
<dbReference type="InterPro" id="IPR035992">
    <property type="entry name" value="Ricin_B-like_lectins"/>
</dbReference>
<evidence type="ECO:0000256" key="4">
    <source>
        <dbReference type="ARBA" id="ARBA00022729"/>
    </source>
</evidence>
<evidence type="ECO:0000259" key="15">
    <source>
        <dbReference type="PROSITE" id="PS51092"/>
    </source>
</evidence>
<dbReference type="OrthoDB" id="6153550at2759"/>
<keyword evidence="7 12" id="KW-0472">Membrane</keyword>
<dbReference type="InterPro" id="IPR000562">
    <property type="entry name" value="FN_type2_dom"/>
</dbReference>
<keyword evidence="8 11" id="KW-1015">Disulfide bond</keyword>
<evidence type="ECO:0000256" key="9">
    <source>
        <dbReference type="ARBA" id="ARBA00023170"/>
    </source>
</evidence>
<comment type="subcellular location">
    <subcellularLocation>
        <location evidence="1">Membrane</location>
        <topology evidence="1">Single-pass membrane protein</topology>
    </subcellularLocation>
</comment>
<evidence type="ECO:0000256" key="3">
    <source>
        <dbReference type="ARBA" id="ARBA00022692"/>
    </source>
</evidence>
<evidence type="ECO:0000256" key="11">
    <source>
        <dbReference type="PROSITE-ProRule" id="PRU00479"/>
    </source>
</evidence>
<sequence>MPRATGATLCLCLLILLETTVLSGTGSPANAQALYGDAFTIQHSSTGQCLGTGASADLIMTTCDSNSKSQLWMWGSRHRLFHLATSYCLAMDRHTNMLSLVDCGNSSLLSWVCLDGVVKANSVRYEMGLSVNEGKVSAKENTNDTWVRGGSQVDICETPYRTVHTTNGNSAGAPCVFPFKYNGSWHYECLPDTDFPGLSWCATTLDYDQDRKKGHCLIPEEGCQTLFAGPEGDFCYQFVSNAAVTWRTALASCRSQGADLFSLSAPEDLHSKTLLDGLGRMPERMWIGLQRMNLYQGWQWSDGAPLSILSWEKGLGSSIYEFDCGVLNSKQNFETEVCTQHLPYICKKRFNASHTATTESLIYKETVCLNGWVPWDGWCYKLVKDEPQPFAVAQQLCNETQGGKEGFLASFHSFESKEMISTNFHADGKFLNVWIGLFGVNLNPTVFKWIDKGPVTFTYWGPDEPAQPIQDPSCVFYSGELHTWRVGNCTQRLPYMCQMKGTVKKPETETRCRFEDGWRRHGNSCYQVNTKQVFFKDRCNITIRNGFEQAFINRLLLERMTEKFQGVWISLQDINNKGKYMWLSQDGSPYPISYSNWASSEPAFPGGCAMITARGHLGSWIADDCTTSMAGTICRTDLSPPPPPEVEPDVNATCPQGWASRPNIKYCYKLFHEERLSRKRTWEEAQRFCQALGANLPSFTDVDEMRALHRIMRDTVSNNRYFWVGLNRRNPLDSSWQWSDGRPVPMNILQNGFHEDDAYSRDCTAFKIPRFPSRYYFLFMHFDIPTTPFYAIPFHCDARLEWVCQLPRGKTPKNPEWYNPGGHHETSIFVDGAEFWFVKEPKLTFEEAKLFCSSNDSKLASPASSRATSKINQYLQTISNPGHNWWIDMKDVERMFPLSYTQWYYYNSAFFGKCLSLTPESPMPSVEISCQKRLSFVCEKHNITSVEINPLEPQPSGLPCENGSLFFRNKCYIVMTSRKPLAFSYANEYCQSVKGTLVTISDQVEQDFITSLLPRVRNMDKIWIGLKIKNNDPQWVDQSPLNYLNFNPLLLGMHKAIHVNHLDPESRDLCVFLINNPNSAMLGTWDYSSCTEYQNLAICQHYADKVEEPQVPTELLHINNHTFQLLVKNLTWFEALEQCRNNNMDLASVADTFLQSSLTVYVSRARTPMWIGLFSEDEGIHYRWTDHSHTVFSRWSSEVTSGSCVYLDTDGFWKTTECEEELGGAICHTPHNEIITTPEDVAVKCPHKINGPNWIPFKNNCYTFQLVSTRWEQFDQGQIHESCKKLDPKADILTIRNAEENEFIKQQLLQFRSLVQFVWLGLFKDENVNLMKWYDGTNVQYSSWAGGRPTVDGPFLAGLTTDGSWIVISNKKYFSEFKQRSIVTCKLDNEPKVEYNQSSTDFQHYGNLTYDVVTKKLNWHQALEMCSRHGGHLASVHDIQHGAHIKLIAKTDGFPLWIGLSNQDVSSSAYEWSDGTKFDYKATIQDFKEGPSSGKQEASCVLVTPTGLWMNTSCNTVADGAICYTANFSTSSQKAKYYIAPEANRCPQSSDTPNGMSKWVEHGDLCYAFDMSLYNYSVYSIEEARTICQHMDAQLLTIKTKEENDFVSKHISDDHLITGRTWLSINFDAQGKPMSWQDGSDLTYSNWKPETLTGRRKSASDCPVMVAGDGGIWNLVSCKVARSRVVCKTEAKSAGAPVALGILIIILLALLSVIGFIIYRKKRAHFSSTVRYKRTFDESDTTSIITDAD</sequence>